<comment type="caution">
    <text evidence="2">The sequence shown here is derived from an EMBL/GenBank/DDBJ whole genome shotgun (WGS) entry which is preliminary data.</text>
</comment>
<feature type="region of interest" description="Disordered" evidence="1">
    <location>
        <begin position="1"/>
        <end position="23"/>
    </location>
</feature>
<evidence type="ECO:0000256" key="1">
    <source>
        <dbReference type="SAM" id="MobiDB-lite"/>
    </source>
</evidence>
<proteinExistence type="predicted"/>
<protein>
    <submittedName>
        <fullName evidence="2">Uncharacterized protein</fullName>
    </submittedName>
</protein>
<dbReference type="AlphaFoldDB" id="A0A0G1WEL8"/>
<gene>
    <name evidence="2" type="ORF">UY58_C0008G0012</name>
</gene>
<name>A0A0G1WEL8_9BACT</name>
<sequence length="41" mass="4356">MPLDITTRSSGPGARVARTPAAESDHYAASFKLKNVAKSPR</sequence>
<dbReference type="EMBL" id="LCQN01000008">
    <property type="protein sequence ID" value="KKW17236.1"/>
    <property type="molecule type" value="Genomic_DNA"/>
</dbReference>
<dbReference type="Proteomes" id="UP000033982">
    <property type="component" value="Unassembled WGS sequence"/>
</dbReference>
<evidence type="ECO:0000313" key="3">
    <source>
        <dbReference type="Proteomes" id="UP000033982"/>
    </source>
</evidence>
<reference evidence="2 3" key="1">
    <citation type="journal article" date="2015" name="Nature">
        <title>rRNA introns, odd ribosomes, and small enigmatic genomes across a large radiation of phyla.</title>
        <authorList>
            <person name="Brown C.T."/>
            <person name="Hug L.A."/>
            <person name="Thomas B.C."/>
            <person name="Sharon I."/>
            <person name="Castelle C.J."/>
            <person name="Singh A."/>
            <person name="Wilkins M.J."/>
            <person name="Williams K.H."/>
            <person name="Banfield J.F."/>
        </authorList>
    </citation>
    <scope>NUCLEOTIDE SEQUENCE [LARGE SCALE GENOMIC DNA]</scope>
</reference>
<accession>A0A0G1WEL8</accession>
<feature type="compositionally biased region" description="Polar residues" evidence="1">
    <location>
        <begin position="1"/>
        <end position="10"/>
    </location>
</feature>
<organism evidence="2 3">
    <name type="scientific">Candidatus Magasanikbacteria bacterium GW2011_GWA2_50_22</name>
    <dbReference type="NCBI Taxonomy" id="1619043"/>
    <lineage>
        <taxon>Bacteria</taxon>
        <taxon>Candidatus Magasanikiibacteriota</taxon>
    </lineage>
</organism>
<evidence type="ECO:0000313" key="2">
    <source>
        <dbReference type="EMBL" id="KKW17236.1"/>
    </source>
</evidence>